<evidence type="ECO:0000313" key="1">
    <source>
        <dbReference type="EMBL" id="PWK47924.1"/>
    </source>
</evidence>
<dbReference type="AlphaFoldDB" id="A0A316FGJ2"/>
<evidence type="ECO:0000313" key="2">
    <source>
        <dbReference type="Proteomes" id="UP000245790"/>
    </source>
</evidence>
<protein>
    <submittedName>
        <fullName evidence="1">Uncharacterized protein</fullName>
    </submittedName>
</protein>
<organism evidence="1 2">
    <name type="scientific">Pleionea mediterranea</name>
    <dbReference type="NCBI Taxonomy" id="523701"/>
    <lineage>
        <taxon>Bacteria</taxon>
        <taxon>Pseudomonadati</taxon>
        <taxon>Pseudomonadota</taxon>
        <taxon>Gammaproteobacteria</taxon>
        <taxon>Oceanospirillales</taxon>
        <taxon>Pleioneaceae</taxon>
        <taxon>Pleionea</taxon>
    </lineage>
</organism>
<reference evidence="1 2" key="1">
    <citation type="submission" date="2018-05" db="EMBL/GenBank/DDBJ databases">
        <title>Genomic Encyclopedia of Type Strains, Phase IV (KMG-IV): sequencing the most valuable type-strain genomes for metagenomic binning, comparative biology and taxonomic classification.</title>
        <authorList>
            <person name="Goeker M."/>
        </authorList>
    </citation>
    <scope>NUCLEOTIDE SEQUENCE [LARGE SCALE GENOMIC DNA]</scope>
    <source>
        <strain evidence="1 2">DSM 25350</strain>
    </source>
</reference>
<proteinExistence type="predicted"/>
<comment type="caution">
    <text evidence="1">The sequence shown here is derived from an EMBL/GenBank/DDBJ whole genome shotgun (WGS) entry which is preliminary data.</text>
</comment>
<keyword evidence="2" id="KW-1185">Reference proteome</keyword>
<dbReference type="EMBL" id="QGGU01000010">
    <property type="protein sequence ID" value="PWK47924.1"/>
    <property type="molecule type" value="Genomic_DNA"/>
</dbReference>
<sequence length="41" mass="4605">MPLMQELLTVSDPEFLVTFISSDKSNSHTALAMRNAFDSFL</sequence>
<accession>A0A316FGJ2</accession>
<name>A0A316FGJ2_9GAMM</name>
<dbReference type="Proteomes" id="UP000245790">
    <property type="component" value="Unassembled WGS sequence"/>
</dbReference>
<gene>
    <name evidence="1" type="ORF">C8D97_110139</name>
</gene>